<dbReference type="Gene3D" id="3.30.420.130">
    <property type="entry name" value="Dinitrogenase iron-molybdenum cofactor biosynthesis domain"/>
    <property type="match status" value="1"/>
</dbReference>
<dbReference type="InterPro" id="IPR003731">
    <property type="entry name" value="Di-Nase_FeMo-co_biosynth"/>
</dbReference>
<name>A0AAU9D9U0_9FUSO</name>
<dbReference type="InterPro" id="IPR033913">
    <property type="entry name" value="MTH1175_dom"/>
</dbReference>
<dbReference type="PANTHER" id="PTHR42983">
    <property type="entry name" value="DINITROGENASE IRON-MOLYBDENUM COFACTOR PROTEIN-RELATED"/>
    <property type="match status" value="1"/>
</dbReference>
<feature type="domain" description="Dinitrogenase iron-molybdenum cofactor biosynthesis" evidence="1">
    <location>
        <begin position="13"/>
        <end position="103"/>
    </location>
</feature>
<evidence type="ECO:0000313" key="2">
    <source>
        <dbReference type="EMBL" id="BDU50361.1"/>
    </source>
</evidence>
<sequence>MRIAITAKGEGLKSMVDDRFGRCENFVIFDTETKETTTVDNDAKNESGGAGGKAVRILSLNKVDVVIAPELGPKATEGLKAFEIKAYKKGNSATVEEAINNYNENKLEEIKFSTVEEHSGLRKA</sequence>
<dbReference type="Proteomes" id="UP001321582">
    <property type="component" value="Chromosome"/>
</dbReference>
<dbReference type="AlphaFoldDB" id="A0AAU9D9U0"/>
<evidence type="ECO:0000313" key="3">
    <source>
        <dbReference type="Proteomes" id="UP001321582"/>
    </source>
</evidence>
<dbReference type="CDD" id="cd00851">
    <property type="entry name" value="MTH1175"/>
    <property type="match status" value="1"/>
</dbReference>
<dbReference type="KEGG" id="haby:HLVA_09300"/>
<evidence type="ECO:0000259" key="1">
    <source>
        <dbReference type="Pfam" id="PF02579"/>
    </source>
</evidence>
<dbReference type="InterPro" id="IPR036105">
    <property type="entry name" value="DiNase_FeMo-co_biosyn_sf"/>
</dbReference>
<proteinExistence type="predicted"/>
<accession>A0AAU9D9U0</accession>
<dbReference type="EMBL" id="AP027059">
    <property type="protein sequence ID" value="BDU50361.1"/>
    <property type="molecule type" value="Genomic_DNA"/>
</dbReference>
<protein>
    <submittedName>
        <fullName evidence="2">Diguanylate cyclase</fullName>
    </submittedName>
</protein>
<keyword evidence="3" id="KW-1185">Reference proteome</keyword>
<reference evidence="2 3" key="1">
    <citation type="submission" date="2022-11" db="EMBL/GenBank/DDBJ databases">
        <title>Haliovirga abyssi gen. nov., sp. nov., a mesophilic fermentative bacterium isolated from the Iheya North hydrothermal field and the proposal of Haliovirgaceae fam. nov.</title>
        <authorList>
            <person name="Miyazaki U."/>
            <person name="Tame A."/>
            <person name="Miyazaki J."/>
            <person name="Takai K."/>
            <person name="Sawayama S."/>
            <person name="Kitajima M."/>
            <person name="Okamoto A."/>
            <person name="Nakagawa S."/>
        </authorList>
    </citation>
    <scope>NUCLEOTIDE SEQUENCE [LARGE SCALE GENOMIC DNA]</scope>
    <source>
        <strain evidence="2 3">IC12</strain>
    </source>
</reference>
<dbReference type="Pfam" id="PF02579">
    <property type="entry name" value="Nitro_FeMo-Co"/>
    <property type="match status" value="1"/>
</dbReference>
<organism evidence="2 3">
    <name type="scientific">Haliovirga abyssi</name>
    <dbReference type="NCBI Taxonomy" id="2996794"/>
    <lineage>
        <taxon>Bacteria</taxon>
        <taxon>Fusobacteriati</taxon>
        <taxon>Fusobacteriota</taxon>
        <taxon>Fusobacteriia</taxon>
        <taxon>Fusobacteriales</taxon>
        <taxon>Haliovirgaceae</taxon>
        <taxon>Haliovirga</taxon>
    </lineage>
</organism>
<gene>
    <name evidence="2" type="ORF">HLVA_09300</name>
</gene>
<dbReference type="RefSeq" id="WP_307905293.1">
    <property type="nucleotide sequence ID" value="NZ_AP027059.1"/>
</dbReference>
<dbReference type="PANTHER" id="PTHR42983:SF1">
    <property type="entry name" value="IRON-MOLYBDENUM PROTEIN"/>
    <property type="match status" value="1"/>
</dbReference>
<dbReference type="SUPFAM" id="SSF53146">
    <property type="entry name" value="Nitrogenase accessory factor-like"/>
    <property type="match status" value="1"/>
</dbReference>